<evidence type="ECO:0000313" key="3">
    <source>
        <dbReference type="EMBL" id="CAK9099571.1"/>
    </source>
</evidence>
<evidence type="ECO:0000256" key="2">
    <source>
        <dbReference type="SAM" id="Phobius"/>
    </source>
</evidence>
<feature type="transmembrane region" description="Helical" evidence="2">
    <location>
        <begin position="446"/>
        <end position="465"/>
    </location>
</feature>
<sequence>TASAGATHEFACVCPGPSLTAPDGRYHVDICDGRPLVDELGQATWCARLGECLECPEGMICKGSRDLKLILDANTRAEALQRVEAFCSSYAFADTALCTSRVFCEANLDDVDCEHASPELKAGFWSHSSEPLSVFKCKNELQCIGGEPTGSICAQGRGGTSCGFCLPGHFPDSLGRCSPCAGSDVIPGAFALVAFLLAIIVLGWRMGQKLTKSSKQVISAMIIGTQTGVMIQTLGVFSDLSLVWEEPVRSVLQLMQLVNFDFDIVKMQCYVGTDDPLLNLLTLILVIPLLAAGGALLAALLARWKGQHFSWPKYLNVIGLVFLVLYLSLCMSLTRPIHCKSNPNGLQTMVSSPAVQCWVPGPHVAMAILSIGGLLLYGAGFVAYVAHITWRYPILVNDGHGMKLLVQYRFLFNRFKDHGYYWGLYFIVQKVLIALVPILFPDSAAIQILLLAGFILLYLLAVTYVQPWVTDLANFGDCFLSAGLMFFLLIASFLVDGNDTRTRTVIGIILMFLVLTIATVLGLLVLRALYKKFFPGKMYDMFLCHHKAGAGVLCRWLKSELLRQTNGHVKVFLDSDELEGLADIGDLVKSQSETLVIVASKLILTRPWCAVEICSGVANKVKIVVLKCSDFSFYDDAGFRTLREGWSSSDLLIFAQNSIDPSIIEESYQVLPSKPVVDFNAFAPEDGQTAAVAELLPHAASLRSSHRASLRSNGSDELNAQILILGSTASSEGRMTCQVLKSMVMERLHRPIVFVSAVSEAAEAAGSAKYILVVLTRGLFQDELFLKMLETVDQVDPPLEIVSALADQFFEFPSATFFSELEKSNGVAMVQSVKRVVNILALPFSAQTSIKVMSAQVDELTRRFKFVEMSSSLSFGYRDHFARMISPGAVSTEAAVLDSPGAAVLGDGNEKEFESGKKDEVDTSVYSNEL</sequence>
<feature type="region of interest" description="Disordered" evidence="1">
    <location>
        <begin position="907"/>
        <end position="930"/>
    </location>
</feature>
<dbReference type="EMBL" id="CAXAMN010025978">
    <property type="protein sequence ID" value="CAK9099571.1"/>
    <property type="molecule type" value="Genomic_DNA"/>
</dbReference>
<reference evidence="3 4" key="1">
    <citation type="submission" date="2024-02" db="EMBL/GenBank/DDBJ databases">
        <authorList>
            <person name="Chen Y."/>
            <person name="Shah S."/>
            <person name="Dougan E. K."/>
            <person name="Thang M."/>
            <person name="Chan C."/>
        </authorList>
    </citation>
    <scope>NUCLEOTIDE SEQUENCE [LARGE SCALE GENOMIC DNA]</scope>
</reference>
<keyword evidence="2" id="KW-0472">Membrane</keyword>
<gene>
    <name evidence="3" type="ORF">CCMP2556_LOCUS47114</name>
</gene>
<dbReference type="PANTHER" id="PTHR11319">
    <property type="entry name" value="G PROTEIN-COUPLED RECEPTOR-RELATED"/>
    <property type="match status" value="1"/>
</dbReference>
<feature type="transmembrane region" description="Helical" evidence="2">
    <location>
        <begin position="419"/>
        <end position="440"/>
    </location>
</feature>
<feature type="transmembrane region" description="Helical" evidence="2">
    <location>
        <begin position="185"/>
        <end position="205"/>
    </location>
</feature>
<protein>
    <recommendedName>
        <fullName evidence="5">TIR domain-containing protein</fullName>
    </recommendedName>
</protein>
<feature type="transmembrane region" description="Helical" evidence="2">
    <location>
        <begin position="314"/>
        <end position="334"/>
    </location>
</feature>
<dbReference type="Gene3D" id="3.40.50.10140">
    <property type="entry name" value="Toll/interleukin-1 receptor homology (TIR) domain"/>
    <property type="match status" value="1"/>
</dbReference>
<feature type="transmembrane region" description="Helical" evidence="2">
    <location>
        <begin position="506"/>
        <end position="530"/>
    </location>
</feature>
<dbReference type="Proteomes" id="UP001642484">
    <property type="component" value="Unassembled WGS sequence"/>
</dbReference>
<keyword evidence="4" id="KW-1185">Reference proteome</keyword>
<keyword evidence="2" id="KW-1133">Transmembrane helix</keyword>
<dbReference type="SUPFAM" id="SSF52200">
    <property type="entry name" value="Toll/Interleukin receptor TIR domain"/>
    <property type="match status" value="1"/>
</dbReference>
<evidence type="ECO:0008006" key="5">
    <source>
        <dbReference type="Google" id="ProtNLM"/>
    </source>
</evidence>
<feature type="transmembrane region" description="Helical" evidence="2">
    <location>
        <begin position="217"/>
        <end position="237"/>
    </location>
</feature>
<feature type="transmembrane region" description="Helical" evidence="2">
    <location>
        <begin position="472"/>
        <end position="494"/>
    </location>
</feature>
<proteinExistence type="predicted"/>
<feature type="compositionally biased region" description="Basic and acidic residues" evidence="1">
    <location>
        <begin position="908"/>
        <end position="921"/>
    </location>
</feature>
<accession>A0ABP0RG69</accession>
<feature type="non-terminal residue" evidence="3">
    <location>
        <position position="1"/>
    </location>
</feature>
<evidence type="ECO:0000256" key="1">
    <source>
        <dbReference type="SAM" id="MobiDB-lite"/>
    </source>
</evidence>
<dbReference type="InterPro" id="IPR035897">
    <property type="entry name" value="Toll_tir_struct_dom_sf"/>
</dbReference>
<organism evidence="3 4">
    <name type="scientific">Durusdinium trenchii</name>
    <dbReference type="NCBI Taxonomy" id="1381693"/>
    <lineage>
        <taxon>Eukaryota</taxon>
        <taxon>Sar</taxon>
        <taxon>Alveolata</taxon>
        <taxon>Dinophyceae</taxon>
        <taxon>Suessiales</taxon>
        <taxon>Symbiodiniaceae</taxon>
        <taxon>Durusdinium</taxon>
    </lineage>
</organism>
<evidence type="ECO:0000313" key="4">
    <source>
        <dbReference type="Proteomes" id="UP001642484"/>
    </source>
</evidence>
<feature type="transmembrane region" description="Helical" evidence="2">
    <location>
        <begin position="364"/>
        <end position="386"/>
    </location>
</feature>
<comment type="caution">
    <text evidence="3">The sequence shown here is derived from an EMBL/GenBank/DDBJ whole genome shotgun (WGS) entry which is preliminary data.</text>
</comment>
<feature type="transmembrane region" description="Helical" evidence="2">
    <location>
        <begin position="280"/>
        <end position="302"/>
    </location>
</feature>
<name>A0ABP0RG69_9DINO</name>
<dbReference type="PANTHER" id="PTHR11319:SF35">
    <property type="entry name" value="OUTER MEMBRANE PROTEIN PMPC-RELATED"/>
    <property type="match status" value="1"/>
</dbReference>
<keyword evidence="2" id="KW-0812">Transmembrane</keyword>